<feature type="transmembrane region" description="Helical" evidence="1">
    <location>
        <begin position="7"/>
        <end position="23"/>
    </location>
</feature>
<dbReference type="Proteomes" id="UP000242144">
    <property type="component" value="Unassembled WGS sequence"/>
</dbReference>
<evidence type="ECO:0000313" key="6">
    <source>
        <dbReference type="Proteomes" id="UP000242144"/>
    </source>
</evidence>
<feature type="transmembrane region" description="Helical" evidence="1">
    <location>
        <begin position="35"/>
        <end position="56"/>
    </location>
</feature>
<evidence type="ECO:0000313" key="3">
    <source>
        <dbReference type="EMBL" id="PTG28668.1"/>
    </source>
</evidence>
<reference evidence="2 7" key="3">
    <citation type="submission" date="2023-08" db="EMBL/GenBank/DDBJ databases">
        <title>Whole genome sequencing of Staphylococcus chromogenes NNSch 2386.</title>
        <authorList>
            <person name="Kropotov V.S."/>
            <person name="Boriskina E.V."/>
            <person name="Gordinskaya N.A."/>
            <person name="Shkurkina I.S."/>
            <person name="Kryazhev D.V."/>
            <person name="Alekseeva A.E."/>
            <person name="Makhova M.A."/>
        </authorList>
    </citation>
    <scope>NUCLEOTIDE SEQUENCE [LARGE SCALE GENOMIC DNA]</scope>
    <source>
        <strain evidence="2 7">NNSch 2386</strain>
    </source>
</reference>
<evidence type="ECO:0000313" key="4">
    <source>
        <dbReference type="EMBL" id="PTG67932.1"/>
    </source>
</evidence>
<gene>
    <name evidence="3" type="ORF">BU638_00250</name>
    <name evidence="4" type="ORF">BU676_11085</name>
    <name evidence="2" type="ORF">RCF65_08865</name>
</gene>
<accession>A0AAJ2K5X3</accession>
<protein>
    <submittedName>
        <fullName evidence="3">Uncharacterized protein</fullName>
    </submittedName>
</protein>
<comment type="caution">
    <text evidence="3">The sequence shown here is derived from an EMBL/GenBank/DDBJ whole genome shotgun (WGS) entry which is preliminary data.</text>
</comment>
<evidence type="ECO:0000313" key="7">
    <source>
        <dbReference type="Proteomes" id="UP001240157"/>
    </source>
</evidence>
<dbReference type="GeneID" id="93655361"/>
<dbReference type="EMBL" id="JAVGJF010000064">
    <property type="protein sequence ID" value="MDQ7176098.1"/>
    <property type="molecule type" value="Genomic_DNA"/>
</dbReference>
<proteinExistence type="predicted"/>
<reference evidence="5 6" key="1">
    <citation type="journal article" date="2016" name="Front. Microbiol.">
        <title>Comprehensive Phylogenetic Analysis of Bovine Non-aureus Staphylococci Species Based on Whole-Genome Sequencing.</title>
        <authorList>
            <person name="Naushad S."/>
            <person name="Barkema H.W."/>
            <person name="Luby C."/>
            <person name="Condas L.A."/>
            <person name="Nobrega D.B."/>
            <person name="Carson D.A."/>
            <person name="De Buck J."/>
        </authorList>
    </citation>
    <scope>NUCLEOTIDE SEQUENCE [LARGE SCALE GENOMIC DNA]</scope>
    <source>
        <strain evidence="3 6">SNUC 105</strain>
        <strain evidence="4 5">SNUC 1363</strain>
    </source>
</reference>
<reference evidence="3" key="2">
    <citation type="submission" date="2018-03" db="EMBL/GenBank/DDBJ databases">
        <authorList>
            <person name="Naushad S."/>
        </authorList>
    </citation>
    <scope>NUCLEOTIDE SEQUENCE</scope>
    <source>
        <strain evidence="3">SNUC 105</strain>
        <strain evidence="4">SNUC 1363</strain>
    </source>
</reference>
<name>A0AAJ2K5X3_STACR</name>
<keyword evidence="1" id="KW-0472">Membrane</keyword>
<sequence length="100" mass="11605">MSKSKKYFYLALLLTLISLYLNSMNPLLNLHFQSVVKIIIFSIFVNALILILAIIFADKSIKYLPKSKSWIHKASKLLPWFLLIVIIFHIITSLFTFGIF</sequence>
<evidence type="ECO:0000256" key="1">
    <source>
        <dbReference type="SAM" id="Phobius"/>
    </source>
</evidence>
<dbReference type="Proteomes" id="UP001240157">
    <property type="component" value="Unassembled WGS sequence"/>
</dbReference>
<dbReference type="EMBL" id="PZCM01000001">
    <property type="protein sequence ID" value="PTG28668.1"/>
    <property type="molecule type" value="Genomic_DNA"/>
</dbReference>
<dbReference type="EMBL" id="PZAO01000038">
    <property type="protein sequence ID" value="PTG67932.1"/>
    <property type="molecule type" value="Genomic_DNA"/>
</dbReference>
<organism evidence="3 6">
    <name type="scientific">Staphylococcus chromogenes</name>
    <name type="common">Staphylococcus hyicus subsp. chromogenes</name>
    <dbReference type="NCBI Taxonomy" id="46126"/>
    <lineage>
        <taxon>Bacteria</taxon>
        <taxon>Bacillati</taxon>
        <taxon>Bacillota</taxon>
        <taxon>Bacilli</taxon>
        <taxon>Bacillales</taxon>
        <taxon>Staphylococcaceae</taxon>
        <taxon>Staphylococcus</taxon>
    </lineage>
</organism>
<keyword evidence="1" id="KW-1133">Transmembrane helix</keyword>
<keyword evidence="1" id="KW-0812">Transmembrane</keyword>
<feature type="transmembrane region" description="Helical" evidence="1">
    <location>
        <begin position="77"/>
        <end position="99"/>
    </location>
</feature>
<evidence type="ECO:0000313" key="2">
    <source>
        <dbReference type="EMBL" id="MDQ7176098.1"/>
    </source>
</evidence>
<keyword evidence="5" id="KW-1185">Reference proteome</keyword>
<evidence type="ECO:0000313" key="5">
    <source>
        <dbReference type="Proteomes" id="UP000242008"/>
    </source>
</evidence>
<dbReference type="RefSeq" id="WP_037574501.1">
    <property type="nucleotide sequence ID" value="NZ_BMDK01000001.1"/>
</dbReference>
<dbReference type="AlphaFoldDB" id="A0AAJ2K5X3"/>
<dbReference type="Proteomes" id="UP000242008">
    <property type="component" value="Unassembled WGS sequence"/>
</dbReference>